<sequence length="99" mass="11366">METEEPNLCVNMDCERYPPDWDFEEDTEETYQVGQWQKCCLCDGYFNDDGLGDILFIEEPPNNKSAECELCGKDKDIVQMKGTGQFLCGNACDEEEDED</sequence>
<dbReference type="AlphaFoldDB" id="A0A6C0CXK4"/>
<name>A0A6C0CXK4_9ZZZZ</name>
<proteinExistence type="predicted"/>
<dbReference type="EMBL" id="MN739503">
    <property type="protein sequence ID" value="QHT08902.1"/>
    <property type="molecule type" value="Genomic_DNA"/>
</dbReference>
<accession>A0A6C0CXK4</accession>
<evidence type="ECO:0000313" key="1">
    <source>
        <dbReference type="EMBL" id="QHT08902.1"/>
    </source>
</evidence>
<protein>
    <submittedName>
        <fullName evidence="1">Uncharacterized protein</fullName>
    </submittedName>
</protein>
<organism evidence="1">
    <name type="scientific">viral metagenome</name>
    <dbReference type="NCBI Taxonomy" id="1070528"/>
    <lineage>
        <taxon>unclassified sequences</taxon>
        <taxon>metagenomes</taxon>
        <taxon>organismal metagenomes</taxon>
    </lineage>
</organism>
<reference evidence="1" key="1">
    <citation type="journal article" date="2020" name="Nature">
        <title>Giant virus diversity and host interactions through global metagenomics.</title>
        <authorList>
            <person name="Schulz F."/>
            <person name="Roux S."/>
            <person name="Paez-Espino D."/>
            <person name="Jungbluth S."/>
            <person name="Walsh D.A."/>
            <person name="Denef V.J."/>
            <person name="McMahon K.D."/>
            <person name="Konstantinidis K.T."/>
            <person name="Eloe-Fadrosh E.A."/>
            <person name="Kyrpides N.C."/>
            <person name="Woyke T."/>
        </authorList>
    </citation>
    <scope>NUCLEOTIDE SEQUENCE</scope>
    <source>
        <strain evidence="1">GVMAG-M-3300023109-53</strain>
    </source>
</reference>